<dbReference type="GO" id="GO:0071766">
    <property type="term" value="P:Actinobacterium-type cell wall biogenesis"/>
    <property type="evidence" value="ECO:0007669"/>
    <property type="project" value="UniProtKB-ARBA"/>
</dbReference>
<evidence type="ECO:0000256" key="7">
    <source>
        <dbReference type="SAM" id="MobiDB-lite"/>
    </source>
</evidence>
<dbReference type="Pfam" id="PF13193">
    <property type="entry name" value="AMP-binding_C"/>
    <property type="match status" value="3"/>
</dbReference>
<dbReference type="SUPFAM" id="SSF56801">
    <property type="entry name" value="Acetyl-CoA synthetase-like"/>
    <property type="match status" value="4"/>
</dbReference>
<evidence type="ECO:0000256" key="6">
    <source>
        <dbReference type="ARBA" id="ARBA00023098"/>
    </source>
</evidence>
<dbReference type="FunFam" id="3.40.50.980:FF:000002">
    <property type="entry name" value="Enterobactin synthetase component F"/>
    <property type="match status" value="2"/>
</dbReference>
<dbReference type="FunFam" id="3.30.559.10:FF:000012">
    <property type="entry name" value="Non-ribosomal peptide synthetase"/>
    <property type="match status" value="1"/>
</dbReference>
<comment type="similarity">
    <text evidence="2">Belongs to the ATP-dependent AMP-binding enzyme family.</text>
</comment>
<dbReference type="Gene3D" id="3.30.559.30">
    <property type="entry name" value="Nonribosomal peptide synthetase, condensation domain"/>
    <property type="match status" value="3"/>
</dbReference>
<keyword evidence="3" id="KW-0596">Phosphopantetheine</keyword>
<dbReference type="FunFam" id="3.40.50.12780:FF:000012">
    <property type="entry name" value="Non-ribosomal peptide synthetase"/>
    <property type="match status" value="2"/>
</dbReference>
<dbReference type="RefSeq" id="WP_066656379.1">
    <property type="nucleotide sequence ID" value="NZ_CBCSCL010000034.1"/>
</dbReference>
<dbReference type="SUPFAM" id="SSF47336">
    <property type="entry name" value="ACP-like"/>
    <property type="match status" value="4"/>
</dbReference>
<sequence>MADIALSSDNVATILAERALRHPDKPALKFLGDGESVTAQLSYAELDEQVRSLALRLADAAAPGDRALLLYPSGPAYAVAFIACLRAGVIAVPAYPPESASPQHAGRLAAILRDAQPTLVLTEARLLPLLAPLAAAAGQPGPSLMATDTFPAEADVRDSARSPGGDAVAFLQYTSGSTSRPKGVRVTHRNLVANEAAIQRAFGIGQDDTIVSWLPLYHDMGLIGGLLQPLFSGVTVVLMSPAHFLERPVRWLQAMARYGGTVSGGPDFAFRLCAARIGAEQAASLDLSRWRLAFLGSEPIRAHTLEAFEKAFAPAGFQRRAFYPCYGLAEATLFATGGRPGGGFHAVTVDRERLAGGELVGTAEGLALVGVGTAQDGHATRIVDPATGAGLTDGRVGEIWLAGPSVAAGYWGDDRASADTFVAVDGRAWLRTGDLGAMHQGALFVTGRLKDMIIVRGQNLYPPDIEAIVEMQVDVVRKGRVVAFGVETEAGEGIGIAAEISPGVRKLVAPEQLRDAIAEAVVLTHRESPAVVALLNPGALPRTTSGKLQRLACRAQWMDGTLDSYAVYRDGATEALSPAARAGSDLGDAAGTEDREALARDIAHVWAAVLRRKSLRPTDRFTALGGSSLAAAQAAAMLQDRFGIEVPLHWFFEAPTPREFAVRMEEAMAASLPADRDARAERPRAQDAGALPRACPDPAAALPLAWSYPASPAQQRMFFFWRMEPDSGAYHIAGSLRLHGPLDAARVERVLAALARRHESLRSRFAEAGDTLACHVDAPAATVLECDDLRAHPAAQRQAIVEDILRIVARRPFDLIRGPLWRARLLRLGEEEHLLAVAVHHIVADGQSMNILIRDFGALYARAARDTTPLLPRPPARYADYAEATRARLADGTMAAQLAWWTGHLGPDVPVLALPLDRPRPAVQTYTGALHRFTIDAALARRIRQFAAAHDVSVFMVLLSGFDVLLHRYTGQREVRVGVPFANRTASAWRDVVGLFVNTVVIPSRWDASRDYAAFLQEVRHAVVQGQAHADLPFERLVEALNPDRSLAHHPLFQAMYNHLEHPADENALPGLRVAARSEDAGITKFDLGLNTEAHADGGLSGSWVYAADLFEPATIARMAAHYLALLDALTGRPHIPLGQVEFLGDDERRQLLAWSHGPAQEESIPPVHAQIARQASRTPDAVALVQGDAMLTYSAMMARARALSAQLARHGAGPETRIGVLARRSLDLPVLLLAILQSGAAYVPLDPDHPAARLADVARRADLQFVVRSCAADVTLVSETSVLDLDALLTEDAASMRAAPAAPDATVATTAPDALAYILFTSGTTGRPKGVGITHGALARRLAWMQREYSLSADETLLQKTPMGFDVSVWEIFWPLTQGARLAIADPEDHRDPARLAALVHRHGVSTLHFVPSMLERFLEQADDAQCASLTRLFSGGEALARPLCDRVLARWPNIRFDNRYGPTEALINATAWRCVSDAGHTVPIGRPLPDTAIHILDDALNAVPVGVAGHLHIGGATLARGYLDDPGLTADRFIPDPHGKGRRLYRSGDLARWRADGALEYLGRADDQVKIRGHRIEVGEVQAQLRELDLVRDAAVIAHAGPDGLLRLVAYVVPAETAAHDRAATGTAASACAAVPAVTAIREAMARRVPSHMVPALVMVLEALPLTPTGKLDRAALPAPVWESLDYVAPGTGIERAVADIWREVLGVTRIGLADDFFALGGHSLLATQVVARLRRRFGIDLPLRTLFEGPVLATFATAVQKEIDAGAVPTRPEPVRSPRGDRLPLSYSQERMWFLWNMEPDGAAYNVGGAVRLSGPLDVHAMRTAFHALLMRHEALRTTFPAVDGAPTQRIHPRPDAALAVVDLGDMAPAEQARHVAAFAHDEAHRPFDLADGPLLRATLLRLAPDRHMLVITLHHIIAEGWAMEVFADEYAHLYRDVVGGRTPSLPPPDLQYADFAVWQRAWLDGGEADRQLAYWTETLGTDHPVLDLPTDRPRPPVRSFAGDALTFDMDDALLARVRRFNARHGSTLFMTVVAATLAWLHRYSGQSDLRVGYPIANRTHLAFEGMVGGFLNTQVLRCRVEGAMTARGLLHAVRAASLGAQSHQDVPYHRIVDAVQPRRSAAWSPLFQVMCNVQRWKFQQTREVAPGLTAAFLPNDSKTAKFDLLLDVTDIDDRLSCVLTYSTDLFERDTIARMARHWRAILEGMVDEPDARIGELPLLAAAERHAAILRWNPPHEARPPCGAAATLHERIQAQARRAPDAVAVVDGDRVLTYAQLNALANQLAHHLRDAGVAPEALVGLALERSLDVVVGMLAILKAGAAYLPLDPGYPAAHLARLMDDARPVLVLTHSGLLSALPLGNIPVWCFDRDVAALHGRSEDDLDIAVPAQALAYCIYTSGSTGAPKGTLVTHANVTRLFDATGPVFRFDESDTWTLFHSYAFDFSVWEIFGALLHGGRLVVLPRAVSRAPSDLVRQLVEQGVTVLNQTPSAFRQLLAEPGLWARRAELRLRHVIFGGEALDATVLRSWFDRFDADAPRLTNMYGITETTVHVTHHRLGPDDTAHARAPIGAAIADLRWYVLDDAMSPVPPGVIGQLYVGGPGLARGYLGRPGLTAQRFVPDPYASEPGARLYRTGDLARARPDGRVEYLGRADAQVKVRGFRIEPGEIEARLRELPGVRDAAVIVREDDGVSRLVAYLVAAAHSADDPAHAEALATDIRRDLAQCLPDHMLPHACVVLPALPLTQNGKLDRQALPAPARHGARSGHGPRNAAEGLLAGLWAKVLERVDVGVEDNFFELGGDSISAVRMVSLAREHGLRMTPQDVFQYQTIASLARHVGGQGAPAAEGGGRADTGRAAGLPPATSHGGGRASAYPLTPMQEGILYHSRLQQSRGTYIVQCDCDIAAELDVEAFRAAWTHALRTHDILRTAFLDEGGGRPLQQPLDEVALPFTELCWDHLDPAERDARLRELLREDFTQDFDLRTPPLMRIVLVRLAADKYHLVWTHHHLLMDAWSVDALLAEVLSSYHRIVSGDAPEARPATPFRAYVEWVLGQDRGAAAAYWRDALRGLREPMLLSRVARPLGADDASSLGRLDRRLSTEATKRLAAYAQARHVTLNTVVQGAALLALASLARHGQPVLGVTVAGRHAPVPGILDMKGLFINTVPLSMPIDPHQPADAWLRDVQQRNLGLREHAFLSLVDIHGCCDVPREMPLFDVIFVFENHPVGDALRRDMARLGVQGVDSRHRNGYPCTVIVWPEDELRFLILHENRIIDPAQAAAFFERIVAVLEQWVADPGATLGAADFAGGRALATPPALPAHAETGLHRAIEHWAARTPDAIAVVHEDQRLTYAELNARANHLAYRLMDMGVGPDRLVGLALARSTELIVAMLATLKAGGAYLPLDPDYPAQRLAYLLDDAAPAAVIAHTRHAAGLADMAPSIPVLHIDGADAGAIEARNPERAVHADQLAYCIYTSGSTGRPKGALLTHRNAVRLFDTVREHFDFGAGDVWTLFHSYAFDFSVWEIFGALRHGGRLAIVPNPDSRSPQAFLRLLQRERVTVLNQTPSAFRQLLDAPGAGPALREVPLRYVIFGGEALDPRMLAPWLADPVADAPRAAQATRDANDPLAGGAGQARRGPRMVNMYGITETTVHVTHHVLHAADAAGTRSPIGTALPDLGARVLDARMNPVPPGFEGELYVTGPGLARGYLGRPGLTAERFVPDPEGRDGARLYRTGDLVRQTADGGLEYLGRIDAQVKLRGFRIELGEVEAALQGVADIREAAVVVQGEGAAQRLVAYVVRRTATTAGRPGRAADPAGSPAAGLADTLRTALRQGLPAYMIPAVFIELDRLPLTQNGKIDRRALPAVAAAAIEDSQDVQAADEIEEMLAGIWCQVLERGQVGVTRHFLDAGGHSLAAVRVAAYIRERLGVDVPMTLVFDLPTVRQQAEWVRQARRAGAGAEANADVDQMLALLADMKGPE</sequence>
<dbReference type="PROSITE" id="PS50075">
    <property type="entry name" value="CARRIER"/>
    <property type="match status" value="4"/>
</dbReference>
<accession>A0A193GBN7</accession>
<dbReference type="CDD" id="cd05930">
    <property type="entry name" value="A_NRPS"/>
    <property type="match status" value="1"/>
</dbReference>
<protein>
    <recommendedName>
        <fullName evidence="8">Carrier domain-containing protein</fullName>
    </recommendedName>
</protein>
<dbReference type="PANTHER" id="PTHR45527:SF14">
    <property type="entry name" value="PLIPASTATIN SYNTHASE SUBUNIT B"/>
    <property type="match status" value="1"/>
</dbReference>
<dbReference type="STRING" id="463014.BAU07_09105"/>
<dbReference type="Gene3D" id="2.30.38.10">
    <property type="entry name" value="Luciferase, Domain 3"/>
    <property type="match status" value="2"/>
</dbReference>
<dbReference type="InterPro" id="IPR010071">
    <property type="entry name" value="AA_adenyl_dom"/>
</dbReference>
<keyword evidence="6" id="KW-0443">Lipid metabolism</keyword>
<dbReference type="GO" id="GO:0005829">
    <property type="term" value="C:cytosol"/>
    <property type="evidence" value="ECO:0007669"/>
    <property type="project" value="TreeGrafter"/>
</dbReference>
<dbReference type="FunFam" id="2.30.38.10:FF:000001">
    <property type="entry name" value="Non-ribosomal peptide synthetase PvdI"/>
    <property type="match status" value="1"/>
</dbReference>
<dbReference type="CDD" id="cd17643">
    <property type="entry name" value="A_NRPS_Cytc1-like"/>
    <property type="match status" value="2"/>
</dbReference>
<dbReference type="InterPro" id="IPR025110">
    <property type="entry name" value="AMP-bd_C"/>
</dbReference>
<dbReference type="InterPro" id="IPR040097">
    <property type="entry name" value="FAAL/FAAC"/>
</dbReference>
<dbReference type="Pfam" id="PF00550">
    <property type="entry name" value="PP-binding"/>
    <property type="match status" value="4"/>
</dbReference>
<evidence type="ECO:0000256" key="3">
    <source>
        <dbReference type="ARBA" id="ARBA00022450"/>
    </source>
</evidence>
<feature type="compositionally biased region" description="Gly residues" evidence="7">
    <location>
        <begin position="2840"/>
        <end position="2853"/>
    </location>
</feature>
<dbReference type="InterPro" id="IPR020806">
    <property type="entry name" value="PKS_PP-bd"/>
</dbReference>
<keyword evidence="5" id="KW-0276">Fatty acid metabolism</keyword>
<proteinExistence type="inferred from homology"/>
<feature type="region of interest" description="Disordered" evidence="7">
    <location>
        <begin position="2840"/>
        <end position="2871"/>
    </location>
</feature>
<evidence type="ECO:0000256" key="2">
    <source>
        <dbReference type="ARBA" id="ARBA00006432"/>
    </source>
</evidence>
<evidence type="ECO:0000256" key="4">
    <source>
        <dbReference type="ARBA" id="ARBA00022553"/>
    </source>
</evidence>
<dbReference type="Gene3D" id="3.40.50.12780">
    <property type="entry name" value="N-terminal domain of ligase-like"/>
    <property type="match status" value="2"/>
</dbReference>
<dbReference type="Proteomes" id="UP000091926">
    <property type="component" value="Chromosome"/>
</dbReference>
<organism evidence="9 10">
    <name type="scientific">Bordetella flabilis</name>
    <dbReference type="NCBI Taxonomy" id="463014"/>
    <lineage>
        <taxon>Bacteria</taxon>
        <taxon>Pseudomonadati</taxon>
        <taxon>Pseudomonadota</taxon>
        <taxon>Betaproteobacteria</taxon>
        <taxon>Burkholderiales</taxon>
        <taxon>Alcaligenaceae</taxon>
        <taxon>Bordetella</taxon>
    </lineage>
</organism>
<dbReference type="Gene3D" id="1.10.1200.10">
    <property type="entry name" value="ACP-like"/>
    <property type="match status" value="4"/>
</dbReference>
<dbReference type="Gene3D" id="3.30.300.30">
    <property type="match status" value="4"/>
</dbReference>
<evidence type="ECO:0000313" key="9">
    <source>
        <dbReference type="EMBL" id="ANN77240.1"/>
    </source>
</evidence>
<name>A0A193GBN7_9BORD</name>
<dbReference type="GO" id="GO:0006631">
    <property type="term" value="P:fatty acid metabolic process"/>
    <property type="evidence" value="ECO:0007669"/>
    <property type="project" value="UniProtKB-KW"/>
</dbReference>
<feature type="domain" description="Carrier" evidence="8">
    <location>
        <begin position="3878"/>
        <end position="3953"/>
    </location>
</feature>
<feature type="domain" description="Carrier" evidence="8">
    <location>
        <begin position="1691"/>
        <end position="1766"/>
    </location>
</feature>
<evidence type="ECO:0000259" key="8">
    <source>
        <dbReference type="PROSITE" id="PS50075"/>
    </source>
</evidence>
<dbReference type="KEGG" id="bfz:BAU07_09105"/>
<dbReference type="InterPro" id="IPR042099">
    <property type="entry name" value="ANL_N_sf"/>
</dbReference>
<dbReference type="PANTHER" id="PTHR45527">
    <property type="entry name" value="NONRIBOSOMAL PEPTIDE SYNTHETASE"/>
    <property type="match status" value="1"/>
</dbReference>
<dbReference type="GO" id="GO:0031177">
    <property type="term" value="F:phosphopantetheine binding"/>
    <property type="evidence" value="ECO:0007669"/>
    <property type="project" value="InterPro"/>
</dbReference>
<dbReference type="Pfam" id="PF00668">
    <property type="entry name" value="Condensation"/>
    <property type="match status" value="3"/>
</dbReference>
<evidence type="ECO:0000256" key="5">
    <source>
        <dbReference type="ARBA" id="ARBA00022832"/>
    </source>
</evidence>
<evidence type="ECO:0000256" key="1">
    <source>
        <dbReference type="ARBA" id="ARBA00001957"/>
    </source>
</evidence>
<dbReference type="InterPro" id="IPR045851">
    <property type="entry name" value="AMP-bd_C_sf"/>
</dbReference>
<dbReference type="Gene3D" id="3.30.559.10">
    <property type="entry name" value="Chloramphenicol acetyltransferase-like domain"/>
    <property type="match status" value="3"/>
</dbReference>
<comment type="cofactor">
    <cofactor evidence="1">
        <name>pantetheine 4'-phosphate</name>
        <dbReference type="ChEBI" id="CHEBI:47942"/>
    </cofactor>
</comment>
<dbReference type="SMART" id="SM01294">
    <property type="entry name" value="PKS_PP_betabranch"/>
    <property type="match status" value="1"/>
</dbReference>
<gene>
    <name evidence="9" type="ORF">BAU07_09105</name>
</gene>
<dbReference type="InterPro" id="IPR036736">
    <property type="entry name" value="ACP-like_sf"/>
</dbReference>
<dbReference type="CDD" id="cd05931">
    <property type="entry name" value="FAAL"/>
    <property type="match status" value="1"/>
</dbReference>
<dbReference type="InterPro" id="IPR020845">
    <property type="entry name" value="AMP-binding_CS"/>
</dbReference>
<dbReference type="SMART" id="SM00823">
    <property type="entry name" value="PKS_PP"/>
    <property type="match status" value="4"/>
</dbReference>
<dbReference type="Pfam" id="PF00501">
    <property type="entry name" value="AMP-binding"/>
    <property type="match status" value="5"/>
</dbReference>
<dbReference type="CDD" id="cd19531">
    <property type="entry name" value="LCL_NRPS-like"/>
    <property type="match status" value="2"/>
</dbReference>
<dbReference type="FunFam" id="3.40.50.12780:FF:000013">
    <property type="entry name" value="Long-chain-fatty-acid--AMP ligase FadD32"/>
    <property type="match status" value="1"/>
</dbReference>
<dbReference type="EMBL" id="CP016172">
    <property type="protein sequence ID" value="ANN77240.1"/>
    <property type="molecule type" value="Genomic_DNA"/>
</dbReference>
<dbReference type="SUPFAM" id="SSF52777">
    <property type="entry name" value="CoA-dependent acyltransferases"/>
    <property type="match status" value="6"/>
</dbReference>
<dbReference type="GO" id="GO:0008610">
    <property type="term" value="P:lipid biosynthetic process"/>
    <property type="evidence" value="ECO:0007669"/>
    <property type="project" value="InterPro"/>
</dbReference>
<dbReference type="FunFam" id="3.30.300.30:FF:000010">
    <property type="entry name" value="Enterobactin synthetase component F"/>
    <property type="match status" value="1"/>
</dbReference>
<dbReference type="GO" id="GO:0003824">
    <property type="term" value="F:catalytic activity"/>
    <property type="evidence" value="ECO:0007669"/>
    <property type="project" value="InterPro"/>
</dbReference>
<feature type="region of interest" description="Disordered" evidence="7">
    <location>
        <begin position="3617"/>
        <end position="3636"/>
    </location>
</feature>
<dbReference type="NCBIfam" id="NF003417">
    <property type="entry name" value="PRK04813.1"/>
    <property type="match status" value="5"/>
</dbReference>
<dbReference type="InterPro" id="IPR009081">
    <property type="entry name" value="PP-bd_ACP"/>
</dbReference>
<keyword evidence="10" id="KW-1185">Reference proteome</keyword>
<dbReference type="FunFam" id="1.10.1200.10:FF:000005">
    <property type="entry name" value="Nonribosomal peptide synthetase 1"/>
    <property type="match status" value="2"/>
</dbReference>
<dbReference type="PROSITE" id="PS00012">
    <property type="entry name" value="PHOSPHOPANTETHEINE"/>
    <property type="match status" value="3"/>
</dbReference>
<feature type="domain" description="Carrier" evidence="8">
    <location>
        <begin position="2769"/>
        <end position="2843"/>
    </location>
</feature>
<evidence type="ECO:0000313" key="10">
    <source>
        <dbReference type="Proteomes" id="UP000091926"/>
    </source>
</evidence>
<dbReference type="InterPro" id="IPR006162">
    <property type="entry name" value="Ppantetheine_attach_site"/>
</dbReference>
<dbReference type="NCBIfam" id="TIGR01733">
    <property type="entry name" value="AA-adenyl-dom"/>
    <property type="match status" value="2"/>
</dbReference>
<dbReference type="GO" id="GO:0043041">
    <property type="term" value="P:amino acid activation for nonribosomal peptide biosynthetic process"/>
    <property type="evidence" value="ECO:0007669"/>
    <property type="project" value="TreeGrafter"/>
</dbReference>
<dbReference type="FunFam" id="3.40.50.980:FF:000001">
    <property type="entry name" value="Non-ribosomal peptide synthetase"/>
    <property type="match status" value="2"/>
</dbReference>
<dbReference type="FunFam" id="3.30.300.30:FF:000015">
    <property type="entry name" value="Nonribosomal peptide synthase SidD"/>
    <property type="match status" value="2"/>
</dbReference>
<keyword evidence="4" id="KW-0597">Phosphoprotein</keyword>
<dbReference type="InterPro" id="IPR001242">
    <property type="entry name" value="Condensation_dom"/>
</dbReference>
<dbReference type="Gene3D" id="3.40.50.980">
    <property type="match status" value="4"/>
</dbReference>
<feature type="domain" description="Carrier" evidence="8">
    <location>
        <begin position="593"/>
        <end position="668"/>
    </location>
</feature>
<dbReference type="InterPro" id="IPR023213">
    <property type="entry name" value="CAT-like_dom_sf"/>
</dbReference>
<dbReference type="GO" id="GO:0044550">
    <property type="term" value="P:secondary metabolite biosynthetic process"/>
    <property type="evidence" value="ECO:0007669"/>
    <property type="project" value="UniProtKB-ARBA"/>
</dbReference>
<dbReference type="InterPro" id="IPR000873">
    <property type="entry name" value="AMP-dep_synth/lig_dom"/>
</dbReference>
<reference evidence="9 10" key="1">
    <citation type="submission" date="2016-06" db="EMBL/GenBank/DDBJ databases">
        <title>Complete genome sequences of Bordetella bronchialis and Bordetella flabilis.</title>
        <authorList>
            <person name="LiPuma J.J."/>
            <person name="Spilker T."/>
        </authorList>
    </citation>
    <scope>NUCLEOTIDE SEQUENCE [LARGE SCALE GENOMIC DNA]</scope>
    <source>
        <strain evidence="9 10">AU10664</strain>
    </source>
</reference>
<dbReference type="PROSITE" id="PS00455">
    <property type="entry name" value="AMP_BINDING"/>
    <property type="match status" value="2"/>
</dbReference>